<dbReference type="Pfam" id="PF07992">
    <property type="entry name" value="Pyr_redox_2"/>
    <property type="match status" value="1"/>
</dbReference>
<dbReference type="InterPro" id="IPR028348">
    <property type="entry name" value="FAD-binding_protein"/>
</dbReference>
<protein>
    <recommendedName>
        <fullName evidence="5">FAD-dependent oxidoreductase</fullName>
    </recommendedName>
</protein>
<evidence type="ECO:0000259" key="1">
    <source>
        <dbReference type="Pfam" id="PF07992"/>
    </source>
</evidence>
<evidence type="ECO:0000259" key="2">
    <source>
        <dbReference type="Pfam" id="PF21688"/>
    </source>
</evidence>
<dbReference type="PANTHER" id="PTHR43106">
    <property type="entry name" value="DEHYDROGENASE-RELATED"/>
    <property type="match status" value="1"/>
</dbReference>
<comment type="caution">
    <text evidence="3">The sequence shown here is derived from an EMBL/GenBank/DDBJ whole genome shotgun (WGS) entry which is preliminary data.</text>
</comment>
<dbReference type="Pfam" id="PF21688">
    <property type="entry name" value="FAD-depend_C"/>
    <property type="match status" value="1"/>
</dbReference>
<dbReference type="Gene3D" id="3.50.50.60">
    <property type="entry name" value="FAD/NAD(P)-binding domain"/>
    <property type="match status" value="2"/>
</dbReference>
<organism evidence="3 4">
    <name type="scientific">Acetomicrobium flavidum</name>
    <dbReference type="NCBI Taxonomy" id="49896"/>
    <lineage>
        <taxon>Bacteria</taxon>
        <taxon>Thermotogati</taxon>
        <taxon>Synergistota</taxon>
        <taxon>Synergistia</taxon>
        <taxon>Synergistales</taxon>
        <taxon>Acetomicrobiaceae</taxon>
        <taxon>Acetomicrobium</taxon>
    </lineage>
</organism>
<keyword evidence="4" id="KW-1185">Reference proteome</keyword>
<evidence type="ECO:0000313" key="3">
    <source>
        <dbReference type="EMBL" id="SIN71327.1"/>
    </source>
</evidence>
<accession>A0ABY1JE34</accession>
<name>A0ABY1JE34_9BACT</name>
<dbReference type="InterPro" id="IPR023753">
    <property type="entry name" value="FAD/NAD-binding_dom"/>
</dbReference>
<dbReference type="InterPro" id="IPR049516">
    <property type="entry name" value="FAD-depend_C"/>
</dbReference>
<feature type="domain" description="FAD-dependent protein C-terminal" evidence="2">
    <location>
        <begin position="231"/>
        <end position="411"/>
    </location>
</feature>
<dbReference type="EMBL" id="FSQZ01000001">
    <property type="protein sequence ID" value="SIN71327.1"/>
    <property type="molecule type" value="Genomic_DNA"/>
</dbReference>
<proteinExistence type="predicted"/>
<dbReference type="RefSeq" id="WP_074199751.1">
    <property type="nucleotide sequence ID" value="NZ_FSQZ01000001.1"/>
</dbReference>
<evidence type="ECO:0008006" key="5">
    <source>
        <dbReference type="Google" id="ProtNLM"/>
    </source>
</evidence>
<dbReference type="InterPro" id="IPR036188">
    <property type="entry name" value="FAD/NAD-bd_sf"/>
</dbReference>
<dbReference type="PRINTS" id="PR00368">
    <property type="entry name" value="FADPNR"/>
</dbReference>
<dbReference type="SUPFAM" id="SSF51905">
    <property type="entry name" value="FAD/NAD(P)-binding domain"/>
    <property type="match status" value="1"/>
</dbReference>
<dbReference type="Proteomes" id="UP000185093">
    <property type="component" value="Unassembled WGS sequence"/>
</dbReference>
<reference evidence="3 4" key="1">
    <citation type="submission" date="2016-11" db="EMBL/GenBank/DDBJ databases">
        <authorList>
            <person name="Varghese N."/>
            <person name="Submissions S."/>
        </authorList>
    </citation>
    <scope>NUCLEOTIDE SEQUENCE [LARGE SCALE GENOMIC DNA]</scope>
    <source>
        <strain evidence="3 4">DSM 20664</strain>
    </source>
</reference>
<dbReference type="PIRSF" id="PIRSF038984">
    <property type="entry name" value="FAD_binding_protein"/>
    <property type="match status" value="1"/>
</dbReference>
<gene>
    <name evidence="3" type="ORF">SAMN05444368_1417</name>
</gene>
<feature type="domain" description="FAD/NAD(P)-binding" evidence="1">
    <location>
        <begin position="5"/>
        <end position="50"/>
    </location>
</feature>
<sequence>MANRYDVIVVGAGPAGLFAALELSKANLSVLLVDKGKTLEERKCPLKMGLVPTCAHCNSCSLMCGWGGAGAFSDGKLTLTPHFGGNLEKYVGKEKLLALLDEVDSIWMEHGANSAPLFEPDPEFASSVIKRGRVAGLQVIPAKIRHIGTDRTKEVLRNIYHKLRDKVDILMNTEVKSILSEDGKVKGVELVSGERLDAEYVLLAPGREGAPWMERTSKELGLSVDSLPVDVGVRVEIPAELAEELTEQFYEVKAIYNSPTFDDQVRTFCMCPYGEVVTEFQSDGGVVTVNGHSYRDKKTDNTNFAILVSTDFTQPFHDPNGYGVHIARLANMLGGSVLVQRLGDLKLGRRSTRSRIERGLVKPTLVEAEPGDLSFALPYRHLKDILEMLEALESIIPHVNDKYTLLYGIEVKFYSLKLALDSKLKTSVKGLYAAGDGAGVTRGVIQASASGLVSARSIIEEINKTVSNS</sequence>
<dbReference type="PANTHER" id="PTHR43106:SF1">
    <property type="entry name" value="DEHYDROGENASE-RELATED"/>
    <property type="match status" value="1"/>
</dbReference>
<evidence type="ECO:0000313" key="4">
    <source>
        <dbReference type="Proteomes" id="UP000185093"/>
    </source>
</evidence>